<dbReference type="Proteomes" id="UP000000329">
    <property type="component" value="Chromosome"/>
</dbReference>
<sequence>MSTPYRYTGPHSAVTLRLPDAAGALHDHELMLWHDQTVDLPADHELTRTLLDQGLLHPLASA</sequence>
<evidence type="ECO:0000313" key="1">
    <source>
        <dbReference type="EMBL" id="ADJ61747.1"/>
    </source>
</evidence>
<dbReference type="GeneID" id="29390627"/>
<dbReference type="AlphaFoldDB" id="D8IV28"/>
<reference evidence="1 2" key="1">
    <citation type="submission" date="2010-04" db="EMBL/GenBank/DDBJ databases">
        <title>The genome of Herbaspirillum seropedicae SmR1, an endophytic, nitrogen-fixing, plant-growth promoting beta-Proteobacteria.</title>
        <authorList>
            <person name="Pedrosa F.O."/>
            <person name="Monteiro R.A."/>
            <person name="Wassem R."/>
            <person name="Cruz L.M."/>
            <person name="Ayub R.A."/>
            <person name="Colauto N.B."/>
            <person name="Fernandez M.A."/>
            <person name="Fungaro M.H.P."/>
            <person name="Grisard E.C."/>
            <person name="Hungria M."/>
            <person name="Madeira H.M.F."/>
            <person name="Nodari R.O."/>
            <person name="Osaku C.A."/>
            <person name="Petzl-Erler M.L."/>
            <person name="Terenzi H."/>
            <person name="Vieira L.G.E."/>
            <person name="Almeida M.I.M."/>
            <person name="Alves L.R."/>
            <person name="Arantes O.M.N."/>
            <person name="Balsanelli E."/>
            <person name="Barcellos F.G."/>
            <person name="Baura V.A."/>
            <person name="Binde D.R."/>
            <person name="Campo R.J."/>
            <person name="Chubatsu L.S."/>
            <person name="Chueire L.M.O."/>
            <person name="Ciferri R.R."/>
            <person name="Correa L.C."/>
            <person name="da Conceicao Silva J.L."/>
            <person name="Dabul A.N.G."/>
            <person name="Dambros B.P."/>
            <person name="Faoro H."/>
            <person name="Favetti A."/>
            <person name="Friedermann G."/>
            <person name="Furlaneto M.C."/>
            <person name="Gasques L.S."/>
            <person name="Gimenes C.C.T."/>
            <person name="Gioppo N.M.R."/>
            <person name="Glienke-Blanco C."/>
            <person name="Godoy L.P."/>
            <person name="Guerra M.P."/>
            <person name="Karp S."/>
            <person name="Kava-Cordeiro V."/>
            <person name="Margarido V.P."/>
            <person name="Mathioni S.M."/>
            <person name="Menck-Soares M.A."/>
            <person name="Murace N.K."/>
            <person name="Nicolas M.F."/>
            <person name="Oliveira C.E.C."/>
            <person name="Pagnan N.A.B."/>
            <person name="Pamphile J.A."/>
            <person name="Patussi E.V."/>
            <person name="Pereira L.F.P."/>
            <person name="Pereira-Ferrari L."/>
            <person name="Pinto F.G.S."/>
            <person name="Precoma C."/>
            <person name="Prioli A.J."/>
            <person name="Prioli S.M.A.P."/>
            <person name="Raittz R.T."/>
            <person name="Ramos H.J.O."/>
            <person name="Ribeiro E.M.S.F."/>
            <person name="Rigo L.U."/>
            <person name="Rocha C.L.M.S.C."/>
            <person name="Rocha S.N."/>
            <person name="Santos K."/>
            <person name="Satori D."/>
            <person name="Silva A.G."/>
            <person name="Simao R.C.G."/>
            <person name="Soares M.A.M."/>
            <person name="Souza E.M."/>
            <person name="Steffens M.B.R."/>
            <person name="Steindel M."/>
            <person name="Tadra-Sfeir M.Z."/>
            <person name="Takahashi E.K."/>
            <person name="Torres R.A."/>
            <person name="Valle J.S."/>
            <person name="Vernal J.I."/>
            <person name="Vilas-Boas L.A."/>
            <person name="Watanabe M.A.E."/>
            <person name="Weiss V.A."/>
            <person name="Yates M.A."/>
            <person name="Souza E.M."/>
        </authorList>
    </citation>
    <scope>NUCLEOTIDE SEQUENCE [LARGE SCALE GENOMIC DNA]</scope>
    <source>
        <strain evidence="1 2">SmR1</strain>
    </source>
</reference>
<accession>D8IV28</accession>
<proteinExistence type="predicted"/>
<dbReference type="EMBL" id="CP002039">
    <property type="protein sequence ID" value="ADJ61747.1"/>
    <property type="molecule type" value="Genomic_DNA"/>
</dbReference>
<dbReference type="RefSeq" id="WP_013232269.1">
    <property type="nucleotide sequence ID" value="NC_014323.1"/>
</dbReference>
<dbReference type="KEGG" id="hse:Hsero_0221"/>
<dbReference type="HOGENOM" id="CLU_2898064_0_0_4"/>
<gene>
    <name evidence="1" type="ordered locus">Hsero_0221</name>
</gene>
<dbReference type="OrthoDB" id="8592445at2"/>
<keyword evidence="2" id="KW-1185">Reference proteome</keyword>
<protein>
    <submittedName>
        <fullName evidence="1">Uncharacterized protein</fullName>
    </submittedName>
</protein>
<dbReference type="STRING" id="757424.Hsero_0221"/>
<evidence type="ECO:0000313" key="2">
    <source>
        <dbReference type="Proteomes" id="UP000000329"/>
    </source>
</evidence>
<name>D8IV28_HERSS</name>
<organism evidence="1 2">
    <name type="scientific">Herbaspirillum seropedicae (strain SmR1)</name>
    <dbReference type="NCBI Taxonomy" id="757424"/>
    <lineage>
        <taxon>Bacteria</taxon>
        <taxon>Pseudomonadati</taxon>
        <taxon>Pseudomonadota</taxon>
        <taxon>Betaproteobacteria</taxon>
        <taxon>Burkholderiales</taxon>
        <taxon>Oxalobacteraceae</taxon>
        <taxon>Herbaspirillum</taxon>
    </lineage>
</organism>